<reference evidence="4 5" key="1">
    <citation type="submission" date="2020-10" db="EMBL/GenBank/DDBJ databases">
        <title>Identification of Nocardia species via Next-generation sequencing and recognition of intraspecies genetic diversity.</title>
        <authorList>
            <person name="Li P."/>
            <person name="Li P."/>
            <person name="Lu B."/>
        </authorList>
    </citation>
    <scope>NUCLEOTIDE SEQUENCE [LARGE SCALE GENOMIC DNA]</scope>
    <source>
        <strain evidence="4 5">BJ06-0143</strain>
    </source>
</reference>
<comment type="pathway">
    <text evidence="1">Cofactor biosynthesis; adenosylcobalamin biosynthesis.</text>
</comment>
<keyword evidence="5" id="KW-1185">Reference proteome</keyword>
<dbReference type="Pfam" id="PF02571">
    <property type="entry name" value="CbiJ"/>
    <property type="match status" value="1"/>
</dbReference>
<comment type="caution">
    <text evidence="4">The sequence shown here is derived from an EMBL/GenBank/DDBJ whole genome shotgun (WGS) entry which is preliminary data.</text>
</comment>
<dbReference type="NCBIfam" id="TIGR00715">
    <property type="entry name" value="precor6x_red"/>
    <property type="match status" value="1"/>
</dbReference>
<dbReference type="GO" id="GO:0016491">
    <property type="term" value="F:oxidoreductase activity"/>
    <property type="evidence" value="ECO:0007669"/>
    <property type="project" value="UniProtKB-KW"/>
</dbReference>
<evidence type="ECO:0000256" key="1">
    <source>
        <dbReference type="ARBA" id="ARBA00004953"/>
    </source>
</evidence>
<name>A0ABS0D6A3_9NOCA</name>
<dbReference type="PROSITE" id="PS51014">
    <property type="entry name" value="COBK_CBIJ"/>
    <property type="match status" value="1"/>
</dbReference>
<dbReference type="Proteomes" id="UP000707731">
    <property type="component" value="Unassembled WGS sequence"/>
</dbReference>
<dbReference type="EMBL" id="JADLQN010000001">
    <property type="protein sequence ID" value="MBF6354008.1"/>
    <property type="molecule type" value="Genomic_DNA"/>
</dbReference>
<evidence type="ECO:0000256" key="2">
    <source>
        <dbReference type="ARBA" id="ARBA00022573"/>
    </source>
</evidence>
<accession>A0ABS0D6A3</accession>
<proteinExistence type="predicted"/>
<dbReference type="PANTHER" id="PTHR36925:SF1">
    <property type="entry name" value="COBALT-PRECORRIN-6A REDUCTASE"/>
    <property type="match status" value="1"/>
</dbReference>
<evidence type="ECO:0000256" key="3">
    <source>
        <dbReference type="ARBA" id="ARBA00023002"/>
    </source>
</evidence>
<keyword evidence="2" id="KW-0169">Cobalamin biosynthesis</keyword>
<dbReference type="EC" id="1.3.1.106" evidence="4"/>
<keyword evidence="3 4" id="KW-0560">Oxidoreductase</keyword>
<dbReference type="PANTHER" id="PTHR36925">
    <property type="entry name" value="COBALT-PRECORRIN-6A REDUCTASE"/>
    <property type="match status" value="1"/>
</dbReference>
<sequence>MRVLILGGTGEARELARIASGERGVDIVSSLAGRVRDPRLPEGEVRIGGFGGAEGLRTWLSDNAIDRVVDATHPFAATIGANASHAAAAAAVPLLRLLRPAWIAGPGDHWIAVPDLAAAARAVGAGYSRVFLTIGRQGVGAFAGLTEPWFLIRAIDPPTAAVPPHHELLLARGPFSVAEEIALLSRHAIDVLVTKNSGGDQTEAKLEAARQLRIPVVMIDRPPASASTAVVGTAGEAWTWLASDIAV</sequence>
<evidence type="ECO:0000313" key="4">
    <source>
        <dbReference type="EMBL" id="MBF6354008.1"/>
    </source>
</evidence>
<gene>
    <name evidence="4" type="ORF">IU449_05490</name>
</gene>
<protein>
    <submittedName>
        <fullName evidence="4">Cobalt-precorrin-6A reductase</fullName>
        <ecNumber evidence="4">1.3.1.106</ecNumber>
    </submittedName>
</protein>
<evidence type="ECO:0000313" key="5">
    <source>
        <dbReference type="Proteomes" id="UP000707731"/>
    </source>
</evidence>
<organism evidence="4 5">
    <name type="scientific">Nocardia higoensis</name>
    <dbReference type="NCBI Taxonomy" id="228599"/>
    <lineage>
        <taxon>Bacteria</taxon>
        <taxon>Bacillati</taxon>
        <taxon>Actinomycetota</taxon>
        <taxon>Actinomycetes</taxon>
        <taxon>Mycobacteriales</taxon>
        <taxon>Nocardiaceae</taxon>
        <taxon>Nocardia</taxon>
    </lineage>
</organism>
<dbReference type="NCBIfam" id="NF005968">
    <property type="entry name" value="PRK08057.1-2"/>
    <property type="match status" value="1"/>
</dbReference>
<dbReference type="InterPro" id="IPR003723">
    <property type="entry name" value="Precorrin-6x_reduct"/>
</dbReference>